<gene>
    <name evidence="3" type="ORF">OEV82_08910</name>
</gene>
<organism evidence="3 4">
    <name type="scientific">Pallidibacillus thermolactis</name>
    <dbReference type="NCBI Taxonomy" id="251051"/>
    <lineage>
        <taxon>Bacteria</taxon>
        <taxon>Bacillati</taxon>
        <taxon>Bacillota</taxon>
        <taxon>Bacilli</taxon>
        <taxon>Bacillales</taxon>
        <taxon>Bacillaceae</taxon>
        <taxon>Pallidibacillus</taxon>
    </lineage>
</organism>
<dbReference type="PANTHER" id="PTHR12598">
    <property type="entry name" value="COPPER HOMEOSTASIS PROTEIN CUTC"/>
    <property type="match status" value="1"/>
</dbReference>
<sequence>MNRVAEICCGSLEDALVAEKAGADRIELNNAMFLSGLTPSLGTIDLVVHQCNISIVVMVRPRPGGFFYNPYEFETIVADVEAIAKYDIEGIAFGCLDENGNIEYSLLFLLDHLKYLQKKDPLLHLERCSSNRQVVNRVKIGSEYSNISLFLYSNTSIPFYKTHNDFVL</sequence>
<protein>
    <recommendedName>
        <fullName evidence="2">Copper homeostasis protein cutC homolog</fullName>
    </recommendedName>
</protein>
<proteinExistence type="inferred from homology"/>
<dbReference type="RefSeq" id="WP_263061648.1">
    <property type="nucleotide sequence ID" value="NZ_JAOUSE010000024.1"/>
</dbReference>
<dbReference type="Proteomes" id="UP001208656">
    <property type="component" value="Unassembled WGS sequence"/>
</dbReference>
<evidence type="ECO:0000313" key="4">
    <source>
        <dbReference type="Proteomes" id="UP001208656"/>
    </source>
</evidence>
<dbReference type="InterPro" id="IPR036822">
    <property type="entry name" value="CutC-like_dom_sf"/>
</dbReference>
<comment type="caution">
    <text evidence="3">The sequence shown here is derived from an EMBL/GenBank/DDBJ whole genome shotgun (WGS) entry which is preliminary data.</text>
</comment>
<name>A0ABT2WFV6_9BACI</name>
<evidence type="ECO:0000256" key="1">
    <source>
        <dbReference type="ARBA" id="ARBA00007768"/>
    </source>
</evidence>
<evidence type="ECO:0000256" key="2">
    <source>
        <dbReference type="ARBA" id="ARBA00019014"/>
    </source>
</evidence>
<keyword evidence="4" id="KW-1185">Reference proteome</keyword>
<dbReference type="Pfam" id="PF03932">
    <property type="entry name" value="CutC"/>
    <property type="match status" value="1"/>
</dbReference>
<dbReference type="EMBL" id="JAOUSE010000024">
    <property type="protein sequence ID" value="MCU9594576.1"/>
    <property type="molecule type" value="Genomic_DNA"/>
</dbReference>
<dbReference type="PANTHER" id="PTHR12598:SF0">
    <property type="entry name" value="COPPER HOMEOSTASIS PROTEIN CUTC HOMOLOG"/>
    <property type="match status" value="1"/>
</dbReference>
<reference evidence="3 4" key="1">
    <citation type="submission" date="2022-10" db="EMBL/GenBank/DDBJ databases">
        <title>Description of Fervidibacillus gen. nov. in the family Fervidibacillaceae fam. nov. with two species, Fervidibacillus albus sp. nov., and Fervidibacillus halotolerans sp. nov., isolated from tidal flat sediments.</title>
        <authorList>
            <person name="Kwon K.K."/>
            <person name="Yang S.-H."/>
        </authorList>
    </citation>
    <scope>NUCLEOTIDE SEQUENCE [LARGE SCALE GENOMIC DNA]</scope>
    <source>
        <strain evidence="3 4">DSM 23332</strain>
    </source>
</reference>
<dbReference type="SUPFAM" id="SSF110395">
    <property type="entry name" value="CutC-like"/>
    <property type="match status" value="1"/>
</dbReference>
<dbReference type="Gene3D" id="3.20.20.380">
    <property type="entry name" value="Copper homeostasis (CutC) domain"/>
    <property type="match status" value="1"/>
</dbReference>
<evidence type="ECO:0000313" key="3">
    <source>
        <dbReference type="EMBL" id="MCU9594576.1"/>
    </source>
</evidence>
<comment type="similarity">
    <text evidence="1">Belongs to the CutC family.</text>
</comment>
<dbReference type="InterPro" id="IPR005627">
    <property type="entry name" value="CutC-like"/>
</dbReference>
<accession>A0ABT2WFV6</accession>